<dbReference type="EMBL" id="JARBHB010000002">
    <property type="protein sequence ID" value="KAJ8891962.1"/>
    <property type="molecule type" value="Genomic_DNA"/>
</dbReference>
<proteinExistence type="predicted"/>
<protein>
    <submittedName>
        <fullName evidence="1">Uncharacterized protein</fullName>
    </submittedName>
</protein>
<accession>A0ABQ9I5P4</accession>
<comment type="caution">
    <text evidence="1">The sequence shown here is derived from an EMBL/GenBank/DDBJ whole genome shotgun (WGS) entry which is preliminary data.</text>
</comment>
<gene>
    <name evidence="1" type="ORF">PR048_004527</name>
</gene>
<reference evidence="1 2" key="1">
    <citation type="submission" date="2023-02" db="EMBL/GenBank/DDBJ databases">
        <title>LHISI_Scaffold_Assembly.</title>
        <authorList>
            <person name="Stuart O.P."/>
            <person name="Cleave R."/>
            <person name="Magrath M.J.L."/>
            <person name="Mikheyev A.S."/>
        </authorList>
    </citation>
    <scope>NUCLEOTIDE SEQUENCE [LARGE SCALE GENOMIC DNA]</scope>
    <source>
        <strain evidence="1">Daus_M_001</strain>
        <tissue evidence="1">Leg muscle</tissue>
    </source>
</reference>
<evidence type="ECO:0000313" key="2">
    <source>
        <dbReference type="Proteomes" id="UP001159363"/>
    </source>
</evidence>
<name>A0ABQ9I5P4_9NEOP</name>
<keyword evidence="2" id="KW-1185">Reference proteome</keyword>
<evidence type="ECO:0000313" key="1">
    <source>
        <dbReference type="EMBL" id="KAJ8891962.1"/>
    </source>
</evidence>
<dbReference type="Proteomes" id="UP001159363">
    <property type="component" value="Chromosome 2"/>
</dbReference>
<sequence length="81" mass="9063">MEKWNIPHGEQTVRVYVVSDNARNLSAAIALSSWNHILCFARSLQLAVNYVKNSVQGMKNCVQRAVPLSVITTEASRHQVI</sequence>
<organism evidence="1 2">
    <name type="scientific">Dryococelus australis</name>
    <dbReference type="NCBI Taxonomy" id="614101"/>
    <lineage>
        <taxon>Eukaryota</taxon>
        <taxon>Metazoa</taxon>
        <taxon>Ecdysozoa</taxon>
        <taxon>Arthropoda</taxon>
        <taxon>Hexapoda</taxon>
        <taxon>Insecta</taxon>
        <taxon>Pterygota</taxon>
        <taxon>Neoptera</taxon>
        <taxon>Polyneoptera</taxon>
        <taxon>Phasmatodea</taxon>
        <taxon>Verophasmatodea</taxon>
        <taxon>Anareolatae</taxon>
        <taxon>Phasmatidae</taxon>
        <taxon>Eurycanthinae</taxon>
        <taxon>Dryococelus</taxon>
    </lineage>
</organism>